<dbReference type="PROSITE" id="PS51408">
    <property type="entry name" value="TRANSFERRIN_LIKE_4"/>
    <property type="match status" value="1"/>
</dbReference>
<gene>
    <name evidence="2" type="ORF">EVAR_65433_1</name>
</gene>
<evidence type="ECO:0000313" key="2">
    <source>
        <dbReference type="EMBL" id="GBP75801.1"/>
    </source>
</evidence>
<sequence length="156" mass="17607">MEGCSEADTRDKILEEFEVSILSKFFRAACRPGRWSLHYADDDRLKREYSNLCTLCRDNGTSDCSGGYRYGAEPDYKRSTHALALDCLTEHGGTVAYVEWRHASEYFLQEKPELISNYALLCPDNTLVPLTRDILNSKLAACAWVQQPWGAVVAST</sequence>
<dbReference type="GO" id="GO:0005769">
    <property type="term" value="C:early endosome"/>
    <property type="evidence" value="ECO:0007669"/>
    <property type="project" value="TreeGrafter"/>
</dbReference>
<accession>A0A4C1YHF7</accession>
<protein>
    <submittedName>
        <fullName evidence="2">Transferrin</fullName>
    </submittedName>
</protein>
<dbReference type="PANTHER" id="PTHR11485">
    <property type="entry name" value="TRANSFERRIN"/>
    <property type="match status" value="1"/>
</dbReference>
<dbReference type="Proteomes" id="UP000299102">
    <property type="component" value="Unassembled WGS sequence"/>
</dbReference>
<evidence type="ECO:0000259" key="1">
    <source>
        <dbReference type="PROSITE" id="PS51408"/>
    </source>
</evidence>
<dbReference type="STRING" id="151549.A0A4C1YHF7"/>
<name>A0A4C1YHF7_EUMVA</name>
<dbReference type="InterPro" id="IPR001156">
    <property type="entry name" value="Transferrin-like_dom"/>
</dbReference>
<dbReference type="PANTHER" id="PTHR11485:SF57">
    <property type="entry name" value="TRANSFERRIN"/>
    <property type="match status" value="1"/>
</dbReference>
<dbReference type="GO" id="GO:0005886">
    <property type="term" value="C:plasma membrane"/>
    <property type="evidence" value="ECO:0007669"/>
    <property type="project" value="TreeGrafter"/>
</dbReference>
<dbReference type="SUPFAM" id="SSF53850">
    <property type="entry name" value="Periplasmic binding protein-like II"/>
    <property type="match status" value="1"/>
</dbReference>
<dbReference type="GO" id="GO:0005615">
    <property type="term" value="C:extracellular space"/>
    <property type="evidence" value="ECO:0007669"/>
    <property type="project" value="TreeGrafter"/>
</dbReference>
<dbReference type="GO" id="GO:0055037">
    <property type="term" value="C:recycling endosome"/>
    <property type="evidence" value="ECO:0007669"/>
    <property type="project" value="TreeGrafter"/>
</dbReference>
<dbReference type="GO" id="GO:0006826">
    <property type="term" value="P:iron ion transport"/>
    <property type="evidence" value="ECO:0007669"/>
    <property type="project" value="TreeGrafter"/>
</dbReference>
<dbReference type="Gene3D" id="3.40.190.10">
    <property type="entry name" value="Periplasmic binding protein-like II"/>
    <property type="match status" value="1"/>
</dbReference>
<organism evidence="2 3">
    <name type="scientific">Eumeta variegata</name>
    <name type="common">Bagworm moth</name>
    <name type="synonym">Eumeta japonica</name>
    <dbReference type="NCBI Taxonomy" id="151549"/>
    <lineage>
        <taxon>Eukaryota</taxon>
        <taxon>Metazoa</taxon>
        <taxon>Ecdysozoa</taxon>
        <taxon>Arthropoda</taxon>
        <taxon>Hexapoda</taxon>
        <taxon>Insecta</taxon>
        <taxon>Pterygota</taxon>
        <taxon>Neoptera</taxon>
        <taxon>Endopterygota</taxon>
        <taxon>Lepidoptera</taxon>
        <taxon>Glossata</taxon>
        <taxon>Ditrysia</taxon>
        <taxon>Tineoidea</taxon>
        <taxon>Psychidae</taxon>
        <taxon>Oiketicinae</taxon>
        <taxon>Eumeta</taxon>
    </lineage>
</organism>
<dbReference type="OrthoDB" id="8183540at2759"/>
<dbReference type="EMBL" id="BGZK01001262">
    <property type="protein sequence ID" value="GBP75801.1"/>
    <property type="molecule type" value="Genomic_DNA"/>
</dbReference>
<comment type="caution">
    <text evidence="2">The sequence shown here is derived from an EMBL/GenBank/DDBJ whole genome shotgun (WGS) entry which is preliminary data.</text>
</comment>
<reference evidence="2 3" key="1">
    <citation type="journal article" date="2019" name="Commun. Biol.">
        <title>The bagworm genome reveals a unique fibroin gene that provides high tensile strength.</title>
        <authorList>
            <person name="Kono N."/>
            <person name="Nakamura H."/>
            <person name="Ohtoshi R."/>
            <person name="Tomita M."/>
            <person name="Numata K."/>
            <person name="Arakawa K."/>
        </authorList>
    </citation>
    <scope>NUCLEOTIDE SEQUENCE [LARGE SCALE GENOMIC DNA]</scope>
</reference>
<dbReference type="Pfam" id="PF00405">
    <property type="entry name" value="Transferrin"/>
    <property type="match status" value="1"/>
</dbReference>
<keyword evidence="3" id="KW-1185">Reference proteome</keyword>
<feature type="domain" description="Transferrin-like" evidence="1">
    <location>
        <begin position="1"/>
        <end position="156"/>
    </location>
</feature>
<proteinExistence type="predicted"/>
<evidence type="ECO:0000313" key="3">
    <source>
        <dbReference type="Proteomes" id="UP000299102"/>
    </source>
</evidence>
<dbReference type="AlphaFoldDB" id="A0A4C1YHF7"/>